<reference evidence="1" key="1">
    <citation type="submission" date="2017-04" db="EMBL/GenBank/DDBJ databases">
        <title>Genome deletions in a multicellular cyanobacterial endosymbiont for morphological adaptation in marine diatoms.</title>
        <authorList>
            <person name="Wang Y."/>
            <person name="Gao H."/>
            <person name="Li R."/>
            <person name="Xu X."/>
        </authorList>
    </citation>
    <scope>NUCLEOTIDE SEQUENCE</scope>
    <source>
        <strain evidence="1">FACHB 800</strain>
    </source>
</reference>
<dbReference type="InterPro" id="IPR036249">
    <property type="entry name" value="Thioredoxin-like_sf"/>
</dbReference>
<dbReference type="InterPro" id="IPR009737">
    <property type="entry name" value="Aim32/Apd1-like"/>
</dbReference>
<proteinExistence type="predicted"/>
<dbReference type="InterPro" id="IPR010350">
    <property type="entry name" value="Aim32/Apd1-like_bac"/>
</dbReference>
<dbReference type="KEGG" id="rsin:B6N60_02840"/>
<dbReference type="EMBL" id="CP021056">
    <property type="protein sequence ID" value="QXE24136.1"/>
    <property type="molecule type" value="Genomic_DNA"/>
</dbReference>
<gene>
    <name evidence="1" type="ORF">B6N60_02840</name>
</gene>
<dbReference type="Proteomes" id="UP000683511">
    <property type="component" value="Chromosome"/>
</dbReference>
<evidence type="ECO:0000313" key="2">
    <source>
        <dbReference type="Proteomes" id="UP000683511"/>
    </source>
</evidence>
<dbReference type="PIRSF" id="PIRSF035042">
    <property type="entry name" value="UCP035042_thirdx"/>
    <property type="match status" value="1"/>
</dbReference>
<dbReference type="CDD" id="cd03062">
    <property type="entry name" value="TRX_Fd_Sucrase"/>
    <property type="match status" value="1"/>
</dbReference>
<dbReference type="RefSeq" id="WP_190604977.1">
    <property type="nucleotide sequence ID" value="NZ_CP021056.1"/>
</dbReference>
<dbReference type="Gene3D" id="3.40.30.10">
    <property type="entry name" value="Glutaredoxin"/>
    <property type="match status" value="1"/>
</dbReference>
<dbReference type="SUPFAM" id="SSF52833">
    <property type="entry name" value="Thioredoxin-like"/>
    <property type="match status" value="1"/>
</dbReference>
<accession>A0A975Y5D8</accession>
<dbReference type="Pfam" id="PF06999">
    <property type="entry name" value="Suc_Fer-like"/>
    <property type="match status" value="1"/>
</dbReference>
<name>A0A975Y5D8_9NOST</name>
<evidence type="ECO:0000313" key="1">
    <source>
        <dbReference type="EMBL" id="QXE24136.1"/>
    </source>
</evidence>
<sequence length="325" mass="37514">MNTFFCSDYSRQIGEDIIGSATNYQTYILIECPPPWISEAFNSKWVPDNLRILVEEVKQTKKPIRFLLIANDESHRINQTTVLIYQKQECLSQGYRKQEFKIPNIEQVAGIIRKWLAGGHPDYEIETDISRDILICTHGNHDKCCARYGNPFYFYASKTIEDLHLDHVRIWRSTHFGGHRFAPTAIDFPEARYYGALDQDSFRAILTRSGDIQYLNRVYRGWGILPPPIQILERELILRLGWDWFNYQAAGKILEQSLDNNTILGELSFEDPSGCFYSYQAKLVKDIAKTQSLKSSCNTTQETVVVKYAVANLWLTARKVATYSA</sequence>
<protein>
    <submittedName>
        <fullName evidence="1">Sucraseferredoxin family protein</fullName>
    </submittedName>
</protein>
<organism evidence="1 2">
    <name type="scientific">Richelia sinica FACHB-800</name>
    <dbReference type="NCBI Taxonomy" id="1357546"/>
    <lineage>
        <taxon>Bacteria</taxon>
        <taxon>Bacillati</taxon>
        <taxon>Cyanobacteriota</taxon>
        <taxon>Cyanophyceae</taxon>
        <taxon>Nostocales</taxon>
        <taxon>Nostocaceae</taxon>
        <taxon>Richelia</taxon>
    </lineage>
</organism>
<keyword evidence="2" id="KW-1185">Reference proteome</keyword>
<dbReference type="AlphaFoldDB" id="A0A975Y5D8"/>